<accession>A0A0D9VC14</accession>
<sequence>MASSTNLAADLAGTMGQSEKNGAAAASCDNEDAQGCHAYGGGGGQVEISVSNGGRCGCAVDAEGDGGSCGGAERLTFTKLLHRRELLLCRPQQLLPRRWSEPCSTMDGTSKFRSNNMQLKIGDVTTYLSSMPIMSIPLCYVM</sequence>
<evidence type="ECO:0000313" key="1">
    <source>
        <dbReference type="EnsemblPlants" id="LPERR02G02860.1"/>
    </source>
</evidence>
<dbReference type="Gramene" id="LPERR02G02860.1">
    <property type="protein sequence ID" value="LPERR02G02860.1"/>
    <property type="gene ID" value="LPERR02G02860"/>
</dbReference>
<evidence type="ECO:0000313" key="2">
    <source>
        <dbReference type="Proteomes" id="UP000032180"/>
    </source>
</evidence>
<reference evidence="1 2" key="1">
    <citation type="submission" date="2012-08" db="EMBL/GenBank/DDBJ databases">
        <title>Oryza genome evolution.</title>
        <authorList>
            <person name="Wing R.A."/>
        </authorList>
    </citation>
    <scope>NUCLEOTIDE SEQUENCE</scope>
</reference>
<protein>
    <submittedName>
        <fullName evidence="1">Uncharacterized protein</fullName>
    </submittedName>
</protein>
<reference evidence="1" key="3">
    <citation type="submission" date="2015-04" db="UniProtKB">
        <authorList>
            <consortium name="EnsemblPlants"/>
        </authorList>
    </citation>
    <scope>IDENTIFICATION</scope>
</reference>
<dbReference type="HOGENOM" id="CLU_1818607_0_0_1"/>
<dbReference type="EnsemblPlants" id="LPERR02G02860.1">
    <property type="protein sequence ID" value="LPERR02G02860.1"/>
    <property type="gene ID" value="LPERR02G02860"/>
</dbReference>
<organism evidence="1 2">
    <name type="scientific">Leersia perrieri</name>
    <dbReference type="NCBI Taxonomy" id="77586"/>
    <lineage>
        <taxon>Eukaryota</taxon>
        <taxon>Viridiplantae</taxon>
        <taxon>Streptophyta</taxon>
        <taxon>Embryophyta</taxon>
        <taxon>Tracheophyta</taxon>
        <taxon>Spermatophyta</taxon>
        <taxon>Magnoliopsida</taxon>
        <taxon>Liliopsida</taxon>
        <taxon>Poales</taxon>
        <taxon>Poaceae</taxon>
        <taxon>BOP clade</taxon>
        <taxon>Oryzoideae</taxon>
        <taxon>Oryzeae</taxon>
        <taxon>Oryzinae</taxon>
        <taxon>Leersia</taxon>
    </lineage>
</organism>
<reference evidence="2" key="2">
    <citation type="submission" date="2013-12" db="EMBL/GenBank/DDBJ databases">
        <authorList>
            <person name="Yu Y."/>
            <person name="Lee S."/>
            <person name="de Baynast K."/>
            <person name="Wissotski M."/>
            <person name="Liu L."/>
            <person name="Talag J."/>
            <person name="Goicoechea J."/>
            <person name="Angelova A."/>
            <person name="Jetty R."/>
            <person name="Kudrna D."/>
            <person name="Golser W."/>
            <person name="Rivera L."/>
            <person name="Zhang J."/>
            <person name="Wing R."/>
        </authorList>
    </citation>
    <scope>NUCLEOTIDE SEQUENCE</scope>
</reference>
<dbReference type="AlphaFoldDB" id="A0A0D9VC14"/>
<keyword evidence="2" id="KW-1185">Reference proteome</keyword>
<proteinExistence type="predicted"/>
<name>A0A0D9VC14_9ORYZ</name>
<dbReference type="Proteomes" id="UP000032180">
    <property type="component" value="Chromosome 2"/>
</dbReference>